<dbReference type="Pfam" id="PF01261">
    <property type="entry name" value="AP_endonuc_2"/>
    <property type="match status" value="1"/>
</dbReference>
<keyword evidence="6" id="KW-1185">Reference proteome</keyword>
<keyword evidence="3" id="KW-0170">Cobalt</keyword>
<feature type="domain" description="Xylose isomerase-like TIM barrel" evidence="4">
    <location>
        <begin position="37"/>
        <end position="285"/>
    </location>
</feature>
<dbReference type="OrthoDB" id="9779184at2"/>
<dbReference type="InterPro" id="IPR050312">
    <property type="entry name" value="IolE/XylAMocC-like"/>
</dbReference>
<dbReference type="InterPro" id="IPR013022">
    <property type="entry name" value="Xyl_isomerase-like_TIM-brl"/>
</dbReference>
<accession>E1R3W7</accession>
<dbReference type="GO" id="GO:0030145">
    <property type="term" value="F:manganese ion binding"/>
    <property type="evidence" value="ECO:0007669"/>
    <property type="project" value="InterPro"/>
</dbReference>
<gene>
    <name evidence="5" type="ordered locus">Spirs_2986</name>
</gene>
<dbReference type="PANTHER" id="PTHR12110">
    <property type="entry name" value="HYDROXYPYRUVATE ISOMERASE"/>
    <property type="match status" value="1"/>
</dbReference>
<dbReference type="SUPFAM" id="SSF51658">
    <property type="entry name" value="Xylose isomerase-like"/>
    <property type="match status" value="1"/>
</dbReference>
<dbReference type="EC" id="4.2.1.44" evidence="5"/>
<name>E1R3W7_SEDSS</name>
<reference evidence="5 6" key="1">
    <citation type="journal article" date="2010" name="Stand. Genomic Sci.">
        <title>Complete genome sequence of Spirochaeta smaragdinae type strain (SEBR 4228).</title>
        <authorList>
            <person name="Mavromatis K."/>
            <person name="Yasawong M."/>
            <person name="Chertkov O."/>
            <person name="Lapidus A."/>
            <person name="Lucas S."/>
            <person name="Nolan M."/>
            <person name="Del Rio T.G."/>
            <person name="Tice H."/>
            <person name="Cheng J.F."/>
            <person name="Pitluck S."/>
            <person name="Liolios K."/>
            <person name="Ivanova N."/>
            <person name="Tapia R."/>
            <person name="Han C."/>
            <person name="Bruce D."/>
            <person name="Goodwin L."/>
            <person name="Pati A."/>
            <person name="Chen A."/>
            <person name="Palaniappan K."/>
            <person name="Land M."/>
            <person name="Hauser L."/>
            <person name="Chang Y.J."/>
            <person name="Jeffries C.D."/>
            <person name="Detter J.C."/>
            <person name="Rohde M."/>
            <person name="Brambilla E."/>
            <person name="Spring S."/>
            <person name="Goker M."/>
            <person name="Sikorski J."/>
            <person name="Woyke T."/>
            <person name="Bristow J."/>
            <person name="Eisen J.A."/>
            <person name="Markowitz V."/>
            <person name="Hugenholtz P."/>
            <person name="Klenk H.P."/>
            <person name="Kyrpides N.C."/>
        </authorList>
    </citation>
    <scope>NUCLEOTIDE SEQUENCE [LARGE SCALE GENOMIC DNA]</scope>
    <source>
        <strain evidence="6">DSM 11293 / JCM 15392 / SEBR 4228</strain>
    </source>
</reference>
<keyword evidence="1" id="KW-0464">Manganese</keyword>
<dbReference type="GO" id="GO:0019310">
    <property type="term" value="P:inositol catabolic process"/>
    <property type="evidence" value="ECO:0007669"/>
    <property type="project" value="InterPro"/>
</dbReference>
<dbReference type="InterPro" id="IPR023952">
    <property type="entry name" value="IolE"/>
</dbReference>
<evidence type="ECO:0000256" key="3">
    <source>
        <dbReference type="ARBA" id="ARBA00023285"/>
    </source>
</evidence>
<dbReference type="STRING" id="573413.Spirs_2986"/>
<evidence type="ECO:0000259" key="4">
    <source>
        <dbReference type="Pfam" id="PF01261"/>
    </source>
</evidence>
<dbReference type="PANTHER" id="PTHR12110:SF41">
    <property type="entry name" value="INOSOSE DEHYDRATASE"/>
    <property type="match status" value="1"/>
</dbReference>
<dbReference type="HOGENOM" id="CLU_059523_0_0_12"/>
<evidence type="ECO:0000313" key="5">
    <source>
        <dbReference type="EMBL" id="ADK82088.1"/>
    </source>
</evidence>
<dbReference type="Proteomes" id="UP000002318">
    <property type="component" value="Chromosome"/>
</dbReference>
<sequence length="296" mass="33237">MDSKKVRLGIAPIAWTNDDLPELGGENTFEQCVSEMALAGFTGSEVGNKYPKDPAVLKEYLDIRGISICNQWFSSFLASKPYAEVEALFREQLDFLGKMGARVIGPSEQTRSCQGQPLPIFSKKAVFSSEEWKQLTDGMNRLGHVAKEEGFRMAFHHHMGTGVQTIEETERFLNDTNPEYVWLLYDSGHFAFSGEDPVAALRKFIGRVGHVHLKDVRPQTYAEVKKKDLSFLDAVRLGVFTIPGDGSVDFPSIFSILEENDYQGWMVVEAEQDPAKANPFVYAKNARSYIRKHTGL</sequence>
<dbReference type="EMBL" id="CP002116">
    <property type="protein sequence ID" value="ADK82088.1"/>
    <property type="molecule type" value="Genomic_DNA"/>
</dbReference>
<protein>
    <submittedName>
        <fullName evidence="5">Myo-inosose-2 dehydratase</fullName>
        <ecNumber evidence="5">4.2.1.44</ecNumber>
    </submittedName>
</protein>
<dbReference type="GO" id="GO:0050114">
    <property type="term" value="F:myo-inosose-2 dehydratase activity"/>
    <property type="evidence" value="ECO:0007669"/>
    <property type="project" value="UniProtKB-EC"/>
</dbReference>
<proteinExistence type="inferred from homology"/>
<dbReference type="KEGG" id="ssm:Spirs_2986"/>
<dbReference type="eggNOG" id="COG1082">
    <property type="taxonomic scope" value="Bacteria"/>
</dbReference>
<evidence type="ECO:0000313" key="6">
    <source>
        <dbReference type="Proteomes" id="UP000002318"/>
    </source>
</evidence>
<dbReference type="NCBIfam" id="TIGR04379">
    <property type="entry name" value="myo_inos_iolE"/>
    <property type="match status" value="1"/>
</dbReference>
<dbReference type="HAMAP" id="MF_01672">
    <property type="entry name" value="IolE"/>
    <property type="match status" value="1"/>
</dbReference>
<evidence type="ECO:0000256" key="1">
    <source>
        <dbReference type="ARBA" id="ARBA00023211"/>
    </source>
</evidence>
<dbReference type="InterPro" id="IPR030823">
    <property type="entry name" value="IolE/MocC"/>
</dbReference>
<dbReference type="InterPro" id="IPR036237">
    <property type="entry name" value="Xyl_isomerase-like_sf"/>
</dbReference>
<organism evidence="5 6">
    <name type="scientific">Sediminispirochaeta smaragdinae (strain DSM 11293 / JCM 15392 / SEBR 4228)</name>
    <name type="common">Spirochaeta smaragdinae</name>
    <dbReference type="NCBI Taxonomy" id="573413"/>
    <lineage>
        <taxon>Bacteria</taxon>
        <taxon>Pseudomonadati</taxon>
        <taxon>Spirochaetota</taxon>
        <taxon>Spirochaetia</taxon>
        <taxon>Spirochaetales</taxon>
        <taxon>Spirochaetaceae</taxon>
        <taxon>Sediminispirochaeta</taxon>
    </lineage>
</organism>
<keyword evidence="2 5" id="KW-0456">Lyase</keyword>
<dbReference type="AlphaFoldDB" id="E1R3W7"/>
<dbReference type="Gene3D" id="3.20.20.150">
    <property type="entry name" value="Divalent-metal-dependent TIM barrel enzymes"/>
    <property type="match status" value="1"/>
</dbReference>
<dbReference type="RefSeq" id="WP_013255547.1">
    <property type="nucleotide sequence ID" value="NC_014364.1"/>
</dbReference>
<evidence type="ECO:0000256" key="2">
    <source>
        <dbReference type="ARBA" id="ARBA00023239"/>
    </source>
</evidence>